<dbReference type="EMBL" id="JBHSTI010000003">
    <property type="protein sequence ID" value="MFC6236935.1"/>
    <property type="molecule type" value="Genomic_DNA"/>
</dbReference>
<reference evidence="2" key="1">
    <citation type="journal article" date="2019" name="Int. J. Syst. Evol. Microbiol.">
        <title>The Global Catalogue of Microorganisms (GCM) 10K type strain sequencing project: providing services to taxonomists for standard genome sequencing and annotation.</title>
        <authorList>
            <consortium name="The Broad Institute Genomics Platform"/>
            <consortium name="The Broad Institute Genome Sequencing Center for Infectious Disease"/>
            <person name="Wu L."/>
            <person name="Ma J."/>
        </authorList>
    </citation>
    <scope>NUCLEOTIDE SEQUENCE [LARGE SCALE GENOMIC DNA]</scope>
    <source>
        <strain evidence="2">CGMCC 4.7317</strain>
    </source>
</reference>
<sequence>MLVRDEPYQDLGPDWLSKRNDQAHTRRLVAQLERLGHTVVLDPVA</sequence>
<evidence type="ECO:0000313" key="1">
    <source>
        <dbReference type="EMBL" id="MFC6236935.1"/>
    </source>
</evidence>
<comment type="caution">
    <text evidence="1">The sequence shown here is derived from an EMBL/GenBank/DDBJ whole genome shotgun (WGS) entry which is preliminary data.</text>
</comment>
<name>A0ABW1SYN4_9ACTN</name>
<keyword evidence="2" id="KW-1185">Reference proteome</keyword>
<protein>
    <submittedName>
        <fullName evidence="1">Uncharacterized protein</fullName>
    </submittedName>
</protein>
<dbReference type="RefSeq" id="WP_386763984.1">
    <property type="nucleotide sequence ID" value="NZ_JBHSTI010000003.1"/>
</dbReference>
<proteinExistence type="predicted"/>
<organism evidence="1 2">
    <name type="scientific">Longivirga aurantiaca</name>
    <dbReference type="NCBI Taxonomy" id="1837743"/>
    <lineage>
        <taxon>Bacteria</taxon>
        <taxon>Bacillati</taxon>
        <taxon>Actinomycetota</taxon>
        <taxon>Actinomycetes</taxon>
        <taxon>Sporichthyales</taxon>
        <taxon>Sporichthyaceae</taxon>
        <taxon>Longivirga</taxon>
    </lineage>
</organism>
<gene>
    <name evidence="1" type="ORF">ACFQGU_03530</name>
</gene>
<accession>A0ABW1SYN4</accession>
<dbReference type="Proteomes" id="UP001596138">
    <property type="component" value="Unassembled WGS sequence"/>
</dbReference>
<evidence type="ECO:0000313" key="2">
    <source>
        <dbReference type="Proteomes" id="UP001596138"/>
    </source>
</evidence>